<proteinExistence type="predicted"/>
<reference evidence="1 2" key="1">
    <citation type="journal article" date="2018" name="Front. Plant Sci.">
        <title>Red Clover (Trifolium pratense) and Zigzag Clover (T. medium) - A Picture of Genomic Similarities and Differences.</title>
        <authorList>
            <person name="Dluhosova J."/>
            <person name="Istvanek J."/>
            <person name="Nedelnik J."/>
            <person name="Repkova J."/>
        </authorList>
    </citation>
    <scope>NUCLEOTIDE SEQUENCE [LARGE SCALE GENOMIC DNA]</scope>
    <source>
        <strain evidence="2">cv. 10/8</strain>
        <tissue evidence="1">Leaf</tissue>
    </source>
</reference>
<accession>A0A392U9W6</accession>
<comment type="caution">
    <text evidence="1">The sequence shown here is derived from an EMBL/GenBank/DDBJ whole genome shotgun (WGS) entry which is preliminary data.</text>
</comment>
<organism evidence="1 2">
    <name type="scientific">Trifolium medium</name>
    <dbReference type="NCBI Taxonomy" id="97028"/>
    <lineage>
        <taxon>Eukaryota</taxon>
        <taxon>Viridiplantae</taxon>
        <taxon>Streptophyta</taxon>
        <taxon>Embryophyta</taxon>
        <taxon>Tracheophyta</taxon>
        <taxon>Spermatophyta</taxon>
        <taxon>Magnoliopsida</taxon>
        <taxon>eudicotyledons</taxon>
        <taxon>Gunneridae</taxon>
        <taxon>Pentapetalae</taxon>
        <taxon>rosids</taxon>
        <taxon>fabids</taxon>
        <taxon>Fabales</taxon>
        <taxon>Fabaceae</taxon>
        <taxon>Papilionoideae</taxon>
        <taxon>50 kb inversion clade</taxon>
        <taxon>NPAAA clade</taxon>
        <taxon>Hologalegina</taxon>
        <taxon>IRL clade</taxon>
        <taxon>Trifolieae</taxon>
        <taxon>Trifolium</taxon>
    </lineage>
</organism>
<sequence length="49" mass="4922">LGPLNHGSSPSIPPGLLGVGPHLLGVCLLARILHLSGHNPPILRGSQAS</sequence>
<evidence type="ECO:0000313" key="2">
    <source>
        <dbReference type="Proteomes" id="UP000265520"/>
    </source>
</evidence>
<dbReference type="EMBL" id="LXQA010759958">
    <property type="protein sequence ID" value="MCI69627.1"/>
    <property type="molecule type" value="Genomic_DNA"/>
</dbReference>
<protein>
    <submittedName>
        <fullName evidence="1">Uncharacterized protein</fullName>
    </submittedName>
</protein>
<keyword evidence="2" id="KW-1185">Reference proteome</keyword>
<dbReference type="AlphaFoldDB" id="A0A392U9W6"/>
<name>A0A392U9W6_9FABA</name>
<dbReference type="Proteomes" id="UP000265520">
    <property type="component" value="Unassembled WGS sequence"/>
</dbReference>
<feature type="non-terminal residue" evidence="1">
    <location>
        <position position="1"/>
    </location>
</feature>
<evidence type="ECO:0000313" key="1">
    <source>
        <dbReference type="EMBL" id="MCI69627.1"/>
    </source>
</evidence>